<sequence length="197" mass="22503">MGEHIMGEHIPTRDEAYALLLKYNSNESLIKHALAVEGVMRHFAGLFGEDEEKWGIIGLVHDLDYEKYPEEHCKKVRELLEQENWPESYIRAIQSHGWKLCCDVEPVERMENVLYTIDELTGLIHATVLMRPNKSVMDLEVKSVLKKMKSKGFAAGVNREVIREGAERLNMDLNQVIEETIKGMQKVADAIGLKGEI</sequence>
<reference evidence="2 3" key="1">
    <citation type="submission" date="2016-11" db="EMBL/GenBank/DDBJ databases">
        <authorList>
            <person name="Varghese N."/>
            <person name="Submissions S."/>
        </authorList>
    </citation>
    <scope>NUCLEOTIDE SEQUENCE [LARGE SCALE GENOMIC DNA]</scope>
    <source>
        <strain evidence="2 3">DSM 19027</strain>
    </source>
</reference>
<dbReference type="InterPro" id="IPR006674">
    <property type="entry name" value="HD_domain"/>
</dbReference>
<evidence type="ECO:0000313" key="3">
    <source>
        <dbReference type="Proteomes" id="UP000324781"/>
    </source>
</evidence>
<feature type="domain" description="HD" evidence="1">
    <location>
        <begin position="30"/>
        <end position="96"/>
    </location>
</feature>
<dbReference type="SUPFAM" id="SSF109604">
    <property type="entry name" value="HD-domain/PDEase-like"/>
    <property type="match status" value="1"/>
</dbReference>
<keyword evidence="3" id="KW-1185">Reference proteome</keyword>
<accession>A0A1M6HGP6</accession>
<dbReference type="Gene3D" id="1.10.3210.10">
    <property type="entry name" value="Hypothetical protein af1432"/>
    <property type="match status" value="1"/>
</dbReference>
<keyword evidence="2" id="KW-0378">Hydrolase</keyword>
<dbReference type="Pfam" id="PF01966">
    <property type="entry name" value="HD"/>
    <property type="match status" value="1"/>
</dbReference>
<dbReference type="Proteomes" id="UP000324781">
    <property type="component" value="Unassembled WGS sequence"/>
</dbReference>
<evidence type="ECO:0000313" key="2">
    <source>
        <dbReference type="EMBL" id="SHJ21352.1"/>
    </source>
</evidence>
<dbReference type="RefSeq" id="WP_243133242.1">
    <property type="nucleotide sequence ID" value="NZ_DAONMB010000239.1"/>
</dbReference>
<proteinExistence type="predicted"/>
<organism evidence="2 3">
    <name type="scientific">Thermoclostridium caenicola</name>
    <dbReference type="NCBI Taxonomy" id="659425"/>
    <lineage>
        <taxon>Bacteria</taxon>
        <taxon>Bacillati</taxon>
        <taxon>Bacillota</taxon>
        <taxon>Clostridia</taxon>
        <taxon>Eubacteriales</taxon>
        <taxon>Oscillospiraceae</taxon>
        <taxon>Thermoclostridium</taxon>
    </lineage>
</organism>
<evidence type="ECO:0000259" key="1">
    <source>
        <dbReference type="Pfam" id="PF01966"/>
    </source>
</evidence>
<dbReference type="PANTHER" id="PTHR38659:SF2">
    <property type="entry name" value="HDIG DOMAIN PROTEIN"/>
    <property type="match status" value="1"/>
</dbReference>
<dbReference type="GO" id="GO:0016787">
    <property type="term" value="F:hydrolase activity"/>
    <property type="evidence" value="ECO:0007669"/>
    <property type="project" value="UniProtKB-KW"/>
</dbReference>
<name>A0A1M6HGP6_9FIRM</name>
<dbReference type="AlphaFoldDB" id="A0A1M6HGP6"/>
<dbReference type="EMBL" id="FQZP01000032">
    <property type="protein sequence ID" value="SHJ21352.1"/>
    <property type="molecule type" value="Genomic_DNA"/>
</dbReference>
<gene>
    <name evidence="2" type="ORF">SAMN05444373_103219</name>
</gene>
<protein>
    <submittedName>
        <fullName evidence="2">Predicted hydrolase, HD superfamily</fullName>
    </submittedName>
</protein>
<dbReference type="PANTHER" id="PTHR38659">
    <property type="entry name" value="METAL-DEPENDENT PHOSPHOHYDROLASE"/>
    <property type="match status" value="1"/>
</dbReference>